<feature type="non-terminal residue" evidence="2">
    <location>
        <position position="1"/>
    </location>
</feature>
<keyword evidence="3" id="KW-1185">Reference proteome</keyword>
<keyword evidence="2" id="KW-0695">RNA-directed DNA polymerase</keyword>
<keyword evidence="2" id="KW-0378">Hydrolase</keyword>
<reference evidence="2 3" key="1">
    <citation type="journal article" date="2015" name="Genome Biol. Evol.">
        <title>The genome of winter moth (Operophtera brumata) provides a genomic perspective on sexual dimorphism and phenology.</title>
        <authorList>
            <person name="Derks M.F."/>
            <person name="Smit S."/>
            <person name="Salis L."/>
            <person name="Schijlen E."/>
            <person name="Bossers A."/>
            <person name="Mateman C."/>
            <person name="Pijl A.S."/>
            <person name="de Ridder D."/>
            <person name="Groenen M.A."/>
            <person name="Visser M.E."/>
            <person name="Megens H.J."/>
        </authorList>
    </citation>
    <scope>NUCLEOTIDE SEQUENCE [LARGE SCALE GENOMIC DNA]</scope>
    <source>
        <strain evidence="2">WM2013NL</strain>
        <tissue evidence="2">Head and thorax</tissue>
    </source>
</reference>
<evidence type="ECO:0000256" key="1">
    <source>
        <dbReference type="SAM" id="MobiDB-lite"/>
    </source>
</evidence>
<dbReference type="EMBL" id="JTDY01001639">
    <property type="protein sequence ID" value="KOB73270.1"/>
    <property type="molecule type" value="Genomic_DNA"/>
</dbReference>
<organism evidence="2 3">
    <name type="scientific">Operophtera brumata</name>
    <name type="common">Winter moth</name>
    <name type="synonym">Phalaena brumata</name>
    <dbReference type="NCBI Taxonomy" id="104452"/>
    <lineage>
        <taxon>Eukaryota</taxon>
        <taxon>Metazoa</taxon>
        <taxon>Ecdysozoa</taxon>
        <taxon>Arthropoda</taxon>
        <taxon>Hexapoda</taxon>
        <taxon>Insecta</taxon>
        <taxon>Pterygota</taxon>
        <taxon>Neoptera</taxon>
        <taxon>Endopterygota</taxon>
        <taxon>Lepidoptera</taxon>
        <taxon>Glossata</taxon>
        <taxon>Ditrysia</taxon>
        <taxon>Geometroidea</taxon>
        <taxon>Geometridae</taxon>
        <taxon>Larentiinae</taxon>
        <taxon>Operophtera</taxon>
    </lineage>
</organism>
<keyword evidence="2" id="KW-0808">Transferase</keyword>
<gene>
    <name evidence="2" type="ORF">OBRU01_12158</name>
</gene>
<dbReference type="GO" id="GO:0003964">
    <property type="term" value="F:RNA-directed DNA polymerase activity"/>
    <property type="evidence" value="ECO:0007669"/>
    <property type="project" value="UniProtKB-KW"/>
</dbReference>
<feature type="compositionally biased region" description="Polar residues" evidence="1">
    <location>
        <begin position="16"/>
        <end position="33"/>
    </location>
</feature>
<feature type="region of interest" description="Disordered" evidence="1">
    <location>
        <begin position="1"/>
        <end position="79"/>
    </location>
</feature>
<proteinExistence type="predicted"/>
<evidence type="ECO:0000313" key="3">
    <source>
        <dbReference type="Proteomes" id="UP000037510"/>
    </source>
</evidence>
<feature type="non-terminal residue" evidence="2">
    <location>
        <position position="229"/>
    </location>
</feature>
<comment type="caution">
    <text evidence="2">The sequence shown here is derived from an EMBL/GenBank/DDBJ whole genome shotgun (WGS) entry which is preliminary data.</text>
</comment>
<evidence type="ECO:0000313" key="2">
    <source>
        <dbReference type="EMBL" id="KOB73270.1"/>
    </source>
</evidence>
<name>A0A0L7LCZ4_OPEBR</name>
<protein>
    <submittedName>
        <fullName evidence="2">Endonuclease-reverse transcriptase HmRTE-e01</fullName>
    </submittedName>
</protein>
<sequence length="229" mass="24846">VSRVCLPTGRSYQRRLLSQATLPRQRTGGTSNETPRKMTGSGEPGEGVPHPGSDGPHRQLPPAPPHAGEESAAGVPRVLESSRKTSGCFEDEALYELEGGGYCPVQPLPHDHGVSMGCALLTWTNTAHLPHPLHVETPSENVQQPEVSLSYNPEEVIPLNFIDLQCVKDMRVGGALVDQREIAELVSCARRYGLQCSKSPYNMISVVALMSQAKLADRSLAWLKTKYIG</sequence>
<dbReference type="Proteomes" id="UP000037510">
    <property type="component" value="Unassembled WGS sequence"/>
</dbReference>
<keyword evidence="2" id="KW-0255">Endonuclease</keyword>
<keyword evidence="2" id="KW-0540">Nuclease</keyword>
<dbReference type="GO" id="GO:0004519">
    <property type="term" value="F:endonuclease activity"/>
    <property type="evidence" value="ECO:0007669"/>
    <property type="project" value="UniProtKB-KW"/>
</dbReference>
<accession>A0A0L7LCZ4</accession>
<keyword evidence="2" id="KW-0548">Nucleotidyltransferase</keyword>
<dbReference type="AlphaFoldDB" id="A0A0L7LCZ4"/>